<evidence type="ECO:0000313" key="1">
    <source>
        <dbReference type="EMBL" id="GMR57583.1"/>
    </source>
</evidence>
<organism evidence="4 5">
    <name type="scientific">Pristionchus mayeri</name>
    <dbReference type="NCBI Taxonomy" id="1317129"/>
    <lineage>
        <taxon>Eukaryota</taxon>
        <taxon>Metazoa</taxon>
        <taxon>Ecdysozoa</taxon>
        <taxon>Nematoda</taxon>
        <taxon>Chromadorea</taxon>
        <taxon>Rhabditida</taxon>
        <taxon>Rhabditina</taxon>
        <taxon>Diplogasteromorpha</taxon>
        <taxon>Diplogasteroidea</taxon>
        <taxon>Neodiplogasteridae</taxon>
        <taxon>Pristionchus</taxon>
    </lineage>
</organism>
<gene>
    <name evidence="1" type="ORF">PMAYCL1PPCAC_27778</name>
    <name evidence="2" type="ORF">PMAYCL1PPCAC_27781</name>
    <name evidence="3" type="ORF">PMAYCL1PPCAC_27792</name>
    <name evidence="4" type="ORF">PMAYCL1PPCAC_27795</name>
</gene>
<dbReference type="AlphaFoldDB" id="A0AAN5IB10"/>
<evidence type="ECO:0008006" key="6">
    <source>
        <dbReference type="Google" id="ProtNLM"/>
    </source>
</evidence>
<dbReference type="EMBL" id="BTRK01000006">
    <property type="protein sequence ID" value="GMR57600.1"/>
    <property type="molecule type" value="Genomic_DNA"/>
</dbReference>
<comment type="caution">
    <text evidence="4">The sequence shown here is derived from an EMBL/GenBank/DDBJ whole genome shotgun (WGS) entry which is preliminary data.</text>
</comment>
<reference evidence="4" key="2">
    <citation type="submission" date="2023-06" db="EMBL/GenBank/DDBJ databases">
        <title>Genome assembly of Pristionchus species.</title>
        <authorList>
            <person name="Yoshida K."/>
            <person name="Sommer R.J."/>
        </authorList>
    </citation>
    <scope>NUCLEOTIDE SEQUENCE</scope>
    <source>
        <strain evidence="4">RS5460</strain>
    </source>
</reference>
<keyword evidence="5" id="KW-1185">Reference proteome</keyword>
<protein>
    <recommendedName>
        <fullName evidence="6">F-box domain-containing protein</fullName>
    </recommendedName>
</protein>
<sequence length="102" mass="12362">GTFIEFTEIPKRALYRICSQLNDESFLRLRQVDMSAKIIVDGMIRNKNARIRRFAIQTRRLYIKCTFLFGRERKDLKWKLCIFKVFRKFKIDQTYPYGNKVS</sequence>
<proteinExistence type="predicted"/>
<dbReference type="EMBL" id="BTRK01000006">
    <property type="protein sequence ID" value="GMR57597.1"/>
    <property type="molecule type" value="Genomic_DNA"/>
</dbReference>
<evidence type="ECO:0000313" key="3">
    <source>
        <dbReference type="EMBL" id="GMR57597.1"/>
    </source>
</evidence>
<name>A0AAN5IB10_9BILA</name>
<reference evidence="5" key="1">
    <citation type="submission" date="2022-10" db="EMBL/GenBank/DDBJ databases">
        <title>Genome assembly of Pristionchus species.</title>
        <authorList>
            <person name="Yoshida K."/>
            <person name="Sommer R.J."/>
        </authorList>
    </citation>
    <scope>NUCLEOTIDE SEQUENCE [LARGE SCALE GENOMIC DNA]</scope>
    <source>
        <strain evidence="1 5">RS5460</strain>
    </source>
</reference>
<feature type="non-terminal residue" evidence="4">
    <location>
        <position position="1"/>
    </location>
</feature>
<dbReference type="EMBL" id="BTRK01000006">
    <property type="protein sequence ID" value="GMR57583.1"/>
    <property type="molecule type" value="Genomic_DNA"/>
</dbReference>
<evidence type="ECO:0000313" key="4">
    <source>
        <dbReference type="EMBL" id="GMR57600.1"/>
    </source>
</evidence>
<dbReference type="EMBL" id="BTRK01000006">
    <property type="protein sequence ID" value="GMR57586.1"/>
    <property type="molecule type" value="Genomic_DNA"/>
</dbReference>
<evidence type="ECO:0000313" key="2">
    <source>
        <dbReference type="EMBL" id="GMR57586.1"/>
    </source>
</evidence>
<evidence type="ECO:0000313" key="5">
    <source>
        <dbReference type="Proteomes" id="UP001328107"/>
    </source>
</evidence>
<dbReference type="Proteomes" id="UP001328107">
    <property type="component" value="Unassembled WGS sequence"/>
</dbReference>
<accession>A0AAN5IB10</accession>